<organism evidence="2">
    <name type="scientific">Rhizophora mucronata</name>
    <name type="common">Asiatic mangrove</name>
    <dbReference type="NCBI Taxonomy" id="61149"/>
    <lineage>
        <taxon>Eukaryota</taxon>
        <taxon>Viridiplantae</taxon>
        <taxon>Streptophyta</taxon>
        <taxon>Embryophyta</taxon>
        <taxon>Tracheophyta</taxon>
        <taxon>Spermatophyta</taxon>
        <taxon>Magnoliopsida</taxon>
        <taxon>eudicotyledons</taxon>
        <taxon>Gunneridae</taxon>
        <taxon>Pentapetalae</taxon>
        <taxon>rosids</taxon>
        <taxon>fabids</taxon>
        <taxon>Malpighiales</taxon>
        <taxon>Rhizophoraceae</taxon>
        <taxon>Rhizophora</taxon>
    </lineage>
</organism>
<name>A0A2P2J1B0_RHIMU</name>
<feature type="compositionally biased region" description="Basic and acidic residues" evidence="1">
    <location>
        <begin position="42"/>
        <end position="55"/>
    </location>
</feature>
<dbReference type="EMBL" id="GGEC01006747">
    <property type="protein sequence ID" value="MBW87230.1"/>
    <property type="molecule type" value="Transcribed_RNA"/>
</dbReference>
<reference evidence="2" key="1">
    <citation type="submission" date="2018-02" db="EMBL/GenBank/DDBJ databases">
        <title>Rhizophora mucronata_Transcriptome.</title>
        <authorList>
            <person name="Meera S.P."/>
            <person name="Sreeshan A."/>
            <person name="Augustine A."/>
        </authorList>
    </citation>
    <scope>NUCLEOTIDE SEQUENCE</scope>
    <source>
        <tissue evidence="2">Leaf</tissue>
    </source>
</reference>
<evidence type="ECO:0000313" key="2">
    <source>
        <dbReference type="EMBL" id="MBW87230.1"/>
    </source>
</evidence>
<feature type="region of interest" description="Disordered" evidence="1">
    <location>
        <begin position="34"/>
        <end position="63"/>
    </location>
</feature>
<evidence type="ECO:0000256" key="1">
    <source>
        <dbReference type="SAM" id="MobiDB-lite"/>
    </source>
</evidence>
<protein>
    <submittedName>
        <fullName evidence="2">Transcriptional corepressor LEUNIG_HOMOLOG isoform X2</fullName>
    </submittedName>
</protein>
<dbReference type="AlphaFoldDB" id="A0A2P2J1B0"/>
<proteinExistence type="predicted"/>
<sequence length="82" mass="9376">MTLLLHAVSSSPNNHIYTHPAFYQLPSCSVPWSQLNKNKSPKNPEDRKKDGREQESLSLNHCHRITTNTKIKTHKSISLIIN</sequence>
<accession>A0A2P2J1B0</accession>